<dbReference type="Gene3D" id="3.20.20.70">
    <property type="entry name" value="Aldolase class I"/>
    <property type="match status" value="1"/>
</dbReference>
<keyword evidence="6" id="KW-0408">Iron</keyword>
<keyword evidence="2 9" id="KW-0004">4Fe-4S</keyword>
<dbReference type="PANTHER" id="PTHR30538">
    <property type="entry name" value="LYSINE 2,3-AMINOMUTASE-RELATED"/>
    <property type="match status" value="1"/>
</dbReference>
<feature type="modified residue" description="N6-(pyridoxal phosphate)lysine" evidence="10">
    <location>
        <position position="383"/>
    </location>
</feature>
<keyword evidence="4 9" id="KW-0479">Metal-binding</keyword>
<gene>
    <name evidence="12" type="primary">eam</name>
    <name evidence="12" type="ORF">MFMK1_002183</name>
</gene>
<evidence type="ECO:0000256" key="8">
    <source>
        <dbReference type="ARBA" id="ARBA00023235"/>
    </source>
</evidence>
<dbReference type="CDD" id="cd01335">
    <property type="entry name" value="Radical_SAM"/>
    <property type="match status" value="1"/>
</dbReference>
<dbReference type="EC" id="5.4.3.9" evidence="12"/>
<dbReference type="Pfam" id="PF12544">
    <property type="entry name" value="LAM_C"/>
    <property type="match status" value="1"/>
</dbReference>
<dbReference type="NCBIfam" id="TIGR00238">
    <property type="entry name" value="KamA family radical SAM protein"/>
    <property type="match status" value="1"/>
</dbReference>
<dbReference type="PANTHER" id="PTHR30538:SF1">
    <property type="entry name" value="L-LYSINE 2,3-AMINOMUTASE"/>
    <property type="match status" value="1"/>
</dbReference>
<keyword evidence="7 9" id="KW-0411">Iron-sulfur</keyword>
<evidence type="ECO:0000259" key="11">
    <source>
        <dbReference type="PROSITE" id="PS51918"/>
    </source>
</evidence>
<feature type="binding site" evidence="9">
    <location>
        <position position="171"/>
    </location>
    <ligand>
        <name>[4Fe-4S] cluster</name>
        <dbReference type="ChEBI" id="CHEBI:49883"/>
        <note>4Fe-4S-S-AdoMet</note>
    </ligand>
</feature>
<evidence type="ECO:0000256" key="1">
    <source>
        <dbReference type="ARBA" id="ARBA00001933"/>
    </source>
</evidence>
<keyword evidence="5 10" id="KW-0663">Pyridoxal phosphate</keyword>
<dbReference type="RefSeq" id="WP_366921767.1">
    <property type="nucleotide sequence ID" value="NZ_CP121694.1"/>
</dbReference>
<dbReference type="InterPro" id="IPR025895">
    <property type="entry name" value="LAM_C_dom"/>
</dbReference>
<dbReference type="EMBL" id="CP121694">
    <property type="protein sequence ID" value="WRO22354.1"/>
    <property type="molecule type" value="Genomic_DNA"/>
</dbReference>
<evidence type="ECO:0000256" key="9">
    <source>
        <dbReference type="PIRSR" id="PIRSR004911-1"/>
    </source>
</evidence>
<keyword evidence="3" id="KW-0949">S-adenosyl-L-methionine</keyword>
<evidence type="ECO:0000313" key="12">
    <source>
        <dbReference type="EMBL" id="WRO22354.1"/>
    </source>
</evidence>
<keyword evidence="13" id="KW-1185">Reference proteome</keyword>
<protein>
    <submittedName>
        <fullName evidence="12">Glutamate 2,3-aminomutase</fullName>
        <ecNumber evidence="12">5.4.3.9</ecNumber>
    </submittedName>
</protein>
<evidence type="ECO:0000256" key="6">
    <source>
        <dbReference type="ARBA" id="ARBA00023004"/>
    </source>
</evidence>
<evidence type="ECO:0000256" key="5">
    <source>
        <dbReference type="ARBA" id="ARBA00022898"/>
    </source>
</evidence>
<dbReference type="SFLD" id="SFLDG01070">
    <property type="entry name" value="PLP-dependent"/>
    <property type="match status" value="1"/>
</dbReference>
<dbReference type="PIRSF" id="PIRSF004911">
    <property type="entry name" value="DUF160"/>
    <property type="match status" value="1"/>
</dbReference>
<dbReference type="InterPro" id="IPR030801">
    <property type="entry name" value="Glu_2_3_NH3_mut"/>
</dbReference>
<feature type="domain" description="Radical SAM core" evidence="11">
    <location>
        <begin position="157"/>
        <end position="373"/>
    </location>
</feature>
<evidence type="ECO:0000256" key="7">
    <source>
        <dbReference type="ARBA" id="ARBA00023014"/>
    </source>
</evidence>
<dbReference type="SFLD" id="SFLDS00029">
    <property type="entry name" value="Radical_SAM"/>
    <property type="match status" value="1"/>
</dbReference>
<feature type="binding site" evidence="9">
    <location>
        <position position="175"/>
    </location>
    <ligand>
        <name>[4Fe-4S] cluster</name>
        <dbReference type="ChEBI" id="CHEBI:49883"/>
        <note>4Fe-4S-S-AdoMet</note>
    </ligand>
</feature>
<dbReference type="InterPro" id="IPR007197">
    <property type="entry name" value="rSAM"/>
</dbReference>
<sequence>MTNQNSGMDDKRNLAEQRAVELKSKIQPYLDAREGIPTGMKLADQYKIQKQKILKLLGGTEEDWNDWHWQVKNRFGDVEQLSKILNLSEEEKQQIAAVGERFRWAASPYYVSLMDPDDKDCPVRRQAIPSVHELQDHMGKDDPMGEEFTSPVPSITRRYPDRLIIKVTNQCAMYCRHCQRRRNIGEIDKGTPKEQLEGALEYVRNHPEIRDVLLTGGDAFMLNEEVLDWLLGELNKIEHVEVKRLGTRTLVTMPQRVTPELCNILEKHHPVYVNTHFNNPKEITQEVAEACDKLTKAGVPIGNQAVLLKGINNDPHVMKKLNHELLKVRIRPYYIFHAKPVTGTAHFITRVEEGIAIMEALRGQTSGLAIPTYIINAPNGYGKTPMLPEYLISSGKDYITIRTWEGRVMQYPNLENI</sequence>
<dbReference type="KEGG" id="dbc:MFMK1_002183"/>
<evidence type="ECO:0000256" key="3">
    <source>
        <dbReference type="ARBA" id="ARBA00022691"/>
    </source>
</evidence>
<dbReference type="Gene3D" id="6.10.140.1170">
    <property type="match status" value="1"/>
</dbReference>
<dbReference type="SUPFAM" id="SSF102114">
    <property type="entry name" value="Radical SAM enzymes"/>
    <property type="match status" value="1"/>
</dbReference>
<dbReference type="InterPro" id="IPR003739">
    <property type="entry name" value="Lys_aminomutase/Glu_NH3_mut"/>
</dbReference>
<dbReference type="PROSITE" id="PS51918">
    <property type="entry name" value="RADICAL_SAM"/>
    <property type="match status" value="1"/>
</dbReference>
<dbReference type="InterPro" id="IPR058240">
    <property type="entry name" value="rSAM_sf"/>
</dbReference>
<dbReference type="GO" id="GO:0046872">
    <property type="term" value="F:metal ion binding"/>
    <property type="evidence" value="ECO:0007669"/>
    <property type="project" value="UniProtKB-KW"/>
</dbReference>
<dbReference type="SFLD" id="SFLDF00290">
    <property type="entry name" value="glutamate_2_3-aminomutase"/>
    <property type="match status" value="1"/>
</dbReference>
<organism evidence="12 13">
    <name type="scientific">Metallumcola ferriviriculae</name>
    <dbReference type="NCBI Taxonomy" id="3039180"/>
    <lineage>
        <taxon>Bacteria</taxon>
        <taxon>Bacillati</taxon>
        <taxon>Bacillota</taxon>
        <taxon>Clostridia</taxon>
        <taxon>Neomoorellales</taxon>
        <taxon>Desulfitibacteraceae</taxon>
        <taxon>Metallumcola</taxon>
    </lineage>
</organism>
<feature type="binding site" evidence="9">
    <location>
        <position position="178"/>
    </location>
    <ligand>
        <name>[4Fe-4S] cluster</name>
        <dbReference type="ChEBI" id="CHEBI:49883"/>
        <note>4Fe-4S-S-AdoMet</note>
    </ligand>
</feature>
<evidence type="ECO:0000313" key="13">
    <source>
        <dbReference type="Proteomes" id="UP001329915"/>
    </source>
</evidence>
<name>A0AAU0UR89_9FIRM</name>
<dbReference type="InterPro" id="IPR013785">
    <property type="entry name" value="Aldolase_TIM"/>
</dbReference>
<dbReference type="GO" id="GO:0051539">
    <property type="term" value="F:4 iron, 4 sulfur cluster binding"/>
    <property type="evidence" value="ECO:0007669"/>
    <property type="project" value="UniProtKB-KW"/>
</dbReference>
<keyword evidence="8 12" id="KW-0413">Isomerase</keyword>
<reference evidence="12 13" key="1">
    <citation type="submission" date="2023-04" db="EMBL/GenBank/DDBJ databases">
        <authorList>
            <person name="Hsu D."/>
        </authorList>
    </citation>
    <scope>NUCLEOTIDE SEQUENCE [LARGE SCALE GENOMIC DNA]</scope>
    <source>
        <strain evidence="12 13">MK1</strain>
    </source>
</reference>
<dbReference type="GO" id="GO:0016869">
    <property type="term" value="F:intramolecular aminotransferase activity"/>
    <property type="evidence" value="ECO:0007669"/>
    <property type="project" value="InterPro"/>
</dbReference>
<dbReference type="Pfam" id="PF04055">
    <property type="entry name" value="Radical_SAM"/>
    <property type="match status" value="1"/>
</dbReference>
<accession>A0AAU0UR89</accession>
<dbReference type="AlphaFoldDB" id="A0AAU0UR89"/>
<comment type="cofactor">
    <cofactor evidence="1 10">
        <name>pyridoxal 5'-phosphate</name>
        <dbReference type="ChEBI" id="CHEBI:597326"/>
    </cofactor>
</comment>
<evidence type="ECO:0000256" key="10">
    <source>
        <dbReference type="PIRSR" id="PIRSR603739-50"/>
    </source>
</evidence>
<evidence type="ECO:0000256" key="2">
    <source>
        <dbReference type="ARBA" id="ARBA00022485"/>
    </source>
</evidence>
<proteinExistence type="predicted"/>
<evidence type="ECO:0000256" key="4">
    <source>
        <dbReference type="ARBA" id="ARBA00022723"/>
    </source>
</evidence>
<dbReference type="NCBIfam" id="TIGR04368">
    <property type="entry name" value="Glu_2_3_NH3_mut"/>
    <property type="match status" value="1"/>
</dbReference>
<dbReference type="Proteomes" id="UP001329915">
    <property type="component" value="Chromosome"/>
</dbReference>